<feature type="compositionally biased region" description="Low complexity" evidence="1">
    <location>
        <begin position="113"/>
        <end position="123"/>
    </location>
</feature>
<feature type="region of interest" description="Disordered" evidence="1">
    <location>
        <begin position="97"/>
        <end position="123"/>
    </location>
</feature>
<evidence type="ECO:0000313" key="2">
    <source>
        <dbReference type="EMBL" id="KND38333.1"/>
    </source>
</evidence>
<dbReference type="EMBL" id="JPPY01000046">
    <property type="protein sequence ID" value="KND38333.1"/>
    <property type="molecule type" value="Genomic_DNA"/>
</dbReference>
<evidence type="ECO:0000313" key="3">
    <source>
        <dbReference type="Proteomes" id="UP000037151"/>
    </source>
</evidence>
<comment type="caution">
    <text evidence="2">The sequence shown here is derived from an EMBL/GenBank/DDBJ whole genome shotgun (WGS) entry which is preliminary data.</text>
</comment>
<dbReference type="PATRIC" id="fig|42234.21.peg.1696"/>
<dbReference type="AlphaFoldDB" id="A0A0L0KKH0"/>
<dbReference type="Proteomes" id="UP000037151">
    <property type="component" value="Unassembled WGS sequence"/>
</dbReference>
<accession>A0A0L0KKH0</accession>
<protein>
    <submittedName>
        <fullName evidence="2">Uncharacterized protein</fullName>
    </submittedName>
</protein>
<evidence type="ECO:0000256" key="1">
    <source>
        <dbReference type="SAM" id="MobiDB-lite"/>
    </source>
</evidence>
<proteinExistence type="predicted"/>
<reference evidence="3" key="1">
    <citation type="submission" date="2014-07" db="EMBL/GenBank/DDBJ databases">
        <title>Genome sequencing of plant-pathogenic Streptomyces species.</title>
        <authorList>
            <person name="Harrison J."/>
            <person name="Sapp M."/>
            <person name="Thwaites R."/>
            <person name="Studholme D.J."/>
        </authorList>
    </citation>
    <scope>NUCLEOTIDE SEQUENCE [LARGE SCALE GENOMIC DNA]</scope>
    <source>
        <strain evidence="3">NCPPB 4445</strain>
    </source>
</reference>
<name>A0A0L0KKH0_9ACTN</name>
<sequence>MYGSMPTPECRVLADGLANARPQDFAERFRQAVTDDFGAVAQLHQLLEAASEWCRAHGDRGSAAELDAVAGRLTDLGEELHLVGDRVQAALARSLTDANGAGPAPALPPPSSPAVTAVAHRSR</sequence>
<gene>
    <name evidence="2" type="ORF">IQ63_08230</name>
</gene>
<organism evidence="2 3">
    <name type="scientific">Streptomyces acidiscabies</name>
    <dbReference type="NCBI Taxonomy" id="42234"/>
    <lineage>
        <taxon>Bacteria</taxon>
        <taxon>Bacillati</taxon>
        <taxon>Actinomycetota</taxon>
        <taxon>Actinomycetes</taxon>
        <taxon>Kitasatosporales</taxon>
        <taxon>Streptomycetaceae</taxon>
        <taxon>Streptomyces</taxon>
    </lineage>
</organism>